<reference evidence="4 5" key="1">
    <citation type="submission" date="2019-04" db="EMBL/GenBank/DDBJ databases">
        <title>Friends and foes A comparative genomics studyof 23 Aspergillus species from section Flavi.</title>
        <authorList>
            <consortium name="DOE Joint Genome Institute"/>
            <person name="Kjaerbolling I."/>
            <person name="Vesth T."/>
            <person name="Frisvad J.C."/>
            <person name="Nybo J.L."/>
            <person name="Theobald S."/>
            <person name="Kildgaard S."/>
            <person name="Isbrandt T."/>
            <person name="Kuo A."/>
            <person name="Sato A."/>
            <person name="Lyhne E.K."/>
            <person name="Kogle M.E."/>
            <person name="Wiebenga A."/>
            <person name="Kun R.S."/>
            <person name="Lubbers R.J."/>
            <person name="Makela M.R."/>
            <person name="Barry K."/>
            <person name="Chovatia M."/>
            <person name="Clum A."/>
            <person name="Daum C."/>
            <person name="Haridas S."/>
            <person name="He G."/>
            <person name="LaButti K."/>
            <person name="Lipzen A."/>
            <person name="Mondo S."/>
            <person name="Riley R."/>
            <person name="Salamov A."/>
            <person name="Simmons B.A."/>
            <person name="Magnuson J.K."/>
            <person name="Henrissat B."/>
            <person name="Mortensen U.H."/>
            <person name="Larsen T.O."/>
            <person name="Devries R.P."/>
            <person name="Grigoriev I.V."/>
            <person name="Machida M."/>
            <person name="Baker S.E."/>
            <person name="Andersen M.R."/>
        </authorList>
    </citation>
    <scope>NUCLEOTIDE SEQUENCE [LARGE SCALE GENOMIC DNA]</scope>
    <source>
        <strain evidence="4 5">IBT 29228</strain>
    </source>
</reference>
<dbReference type="SMART" id="SM00248">
    <property type="entry name" value="ANK"/>
    <property type="match status" value="5"/>
</dbReference>
<sequence>MQTTSKLYPFLEYAVQYVLHHANTAAGDGAAQTSFLQEFPLSTWIITNNLFERHEIRRYTPAAQRMYILAERNYGMLLEAEIKLHHYVDARTERYDSPLMAAIMHEIWRYHAVRAVLLERGADVELRDIYNCTALSYAIEFSQDDAVKQLLDYGAEVESRGDHGSTPLCQAARLQYPWAVGSLLDKGANPEPRDDDGRVALSYAIEYGRKATVIQLLDSGADVNSRDNFGRTPLSYTTERLSGLGAVTIVQLLLKQGVDLQSTDEDGNTPLDHARRRGIHDVVMVLEKWQWDRGTMKLKD</sequence>
<dbReference type="Proteomes" id="UP000326198">
    <property type="component" value="Unassembled WGS sequence"/>
</dbReference>
<dbReference type="InterPro" id="IPR036770">
    <property type="entry name" value="Ankyrin_rpt-contain_sf"/>
</dbReference>
<feature type="repeat" description="ANK" evidence="3">
    <location>
        <begin position="196"/>
        <end position="228"/>
    </location>
</feature>
<accession>A0A5N7BHD5</accession>
<keyword evidence="1" id="KW-0677">Repeat</keyword>
<dbReference type="Pfam" id="PF12796">
    <property type="entry name" value="Ank_2"/>
    <property type="match status" value="2"/>
</dbReference>
<protein>
    <submittedName>
        <fullName evidence="4">Ankyrin repeat-containing domain protein</fullName>
    </submittedName>
</protein>
<proteinExistence type="predicted"/>
<dbReference type="PROSITE" id="PS50297">
    <property type="entry name" value="ANK_REP_REGION"/>
    <property type="match status" value="1"/>
</dbReference>
<evidence type="ECO:0000256" key="3">
    <source>
        <dbReference type="PROSITE-ProRule" id="PRU00023"/>
    </source>
</evidence>
<evidence type="ECO:0000313" key="5">
    <source>
        <dbReference type="Proteomes" id="UP000326198"/>
    </source>
</evidence>
<dbReference type="EMBL" id="ML736173">
    <property type="protein sequence ID" value="KAE8381202.1"/>
    <property type="molecule type" value="Genomic_DNA"/>
</dbReference>
<dbReference type="Gene3D" id="1.25.40.20">
    <property type="entry name" value="Ankyrin repeat-containing domain"/>
    <property type="match status" value="1"/>
</dbReference>
<name>A0A5N7BHD5_9EURO</name>
<dbReference type="InterPro" id="IPR002110">
    <property type="entry name" value="Ankyrin_rpt"/>
</dbReference>
<keyword evidence="2 3" id="KW-0040">ANK repeat</keyword>
<keyword evidence="5" id="KW-1185">Reference proteome</keyword>
<dbReference type="OrthoDB" id="194358at2759"/>
<evidence type="ECO:0000256" key="2">
    <source>
        <dbReference type="ARBA" id="ARBA00023043"/>
    </source>
</evidence>
<organism evidence="4 5">
    <name type="scientific">Aspergillus bertholletiae</name>
    <dbReference type="NCBI Taxonomy" id="1226010"/>
    <lineage>
        <taxon>Eukaryota</taxon>
        <taxon>Fungi</taxon>
        <taxon>Dikarya</taxon>
        <taxon>Ascomycota</taxon>
        <taxon>Pezizomycotina</taxon>
        <taxon>Eurotiomycetes</taxon>
        <taxon>Eurotiomycetidae</taxon>
        <taxon>Eurotiales</taxon>
        <taxon>Aspergillaceae</taxon>
        <taxon>Aspergillus</taxon>
        <taxon>Aspergillus subgen. Circumdati</taxon>
    </lineage>
</organism>
<feature type="repeat" description="ANK" evidence="3">
    <location>
        <begin position="163"/>
        <end position="195"/>
    </location>
</feature>
<dbReference type="PROSITE" id="PS50088">
    <property type="entry name" value="ANK_REPEAT"/>
    <property type="match status" value="3"/>
</dbReference>
<feature type="repeat" description="ANK" evidence="3">
    <location>
        <begin position="130"/>
        <end position="162"/>
    </location>
</feature>
<evidence type="ECO:0000256" key="1">
    <source>
        <dbReference type="ARBA" id="ARBA00022737"/>
    </source>
</evidence>
<dbReference type="InterPro" id="IPR050776">
    <property type="entry name" value="Ank_Repeat/CDKN_Inhibitor"/>
</dbReference>
<dbReference type="PANTHER" id="PTHR24201">
    <property type="entry name" value="ANK_REP_REGION DOMAIN-CONTAINING PROTEIN"/>
    <property type="match status" value="1"/>
</dbReference>
<dbReference type="AlphaFoldDB" id="A0A5N7BHD5"/>
<dbReference type="SUPFAM" id="SSF48403">
    <property type="entry name" value="Ankyrin repeat"/>
    <property type="match status" value="1"/>
</dbReference>
<evidence type="ECO:0000313" key="4">
    <source>
        <dbReference type="EMBL" id="KAE8381202.1"/>
    </source>
</evidence>
<gene>
    <name evidence="4" type="ORF">BDV26DRAFT_289694</name>
</gene>